<dbReference type="Proteomes" id="UP001054945">
    <property type="component" value="Unassembled WGS sequence"/>
</dbReference>
<reference evidence="2 3" key="1">
    <citation type="submission" date="2021-06" db="EMBL/GenBank/DDBJ databases">
        <title>Caerostris extrusa draft genome.</title>
        <authorList>
            <person name="Kono N."/>
            <person name="Arakawa K."/>
        </authorList>
    </citation>
    <scope>NUCLEOTIDE SEQUENCE [LARGE SCALE GENOMIC DNA]</scope>
</reference>
<keyword evidence="1" id="KW-0812">Transmembrane</keyword>
<keyword evidence="1" id="KW-1133">Transmembrane helix</keyword>
<accession>A0AAV4MGF7</accession>
<dbReference type="AlphaFoldDB" id="A0AAV4MGF7"/>
<name>A0AAV4MGF7_CAEEX</name>
<keyword evidence="3" id="KW-1185">Reference proteome</keyword>
<gene>
    <name evidence="2" type="ORF">CEXT_155081</name>
</gene>
<dbReference type="EMBL" id="BPLR01002190">
    <property type="protein sequence ID" value="GIX71106.1"/>
    <property type="molecule type" value="Genomic_DNA"/>
</dbReference>
<organism evidence="2 3">
    <name type="scientific">Caerostris extrusa</name>
    <name type="common">Bark spider</name>
    <name type="synonym">Caerostris bankana</name>
    <dbReference type="NCBI Taxonomy" id="172846"/>
    <lineage>
        <taxon>Eukaryota</taxon>
        <taxon>Metazoa</taxon>
        <taxon>Ecdysozoa</taxon>
        <taxon>Arthropoda</taxon>
        <taxon>Chelicerata</taxon>
        <taxon>Arachnida</taxon>
        <taxon>Araneae</taxon>
        <taxon>Araneomorphae</taxon>
        <taxon>Entelegynae</taxon>
        <taxon>Araneoidea</taxon>
        <taxon>Araneidae</taxon>
        <taxon>Caerostris</taxon>
    </lineage>
</organism>
<proteinExistence type="predicted"/>
<keyword evidence="1" id="KW-0472">Membrane</keyword>
<feature type="transmembrane region" description="Helical" evidence="1">
    <location>
        <begin position="29"/>
        <end position="52"/>
    </location>
</feature>
<evidence type="ECO:0000256" key="1">
    <source>
        <dbReference type="SAM" id="Phobius"/>
    </source>
</evidence>
<protein>
    <submittedName>
        <fullName evidence="2">Uncharacterized protein</fullName>
    </submittedName>
</protein>
<sequence length="75" mass="8757">MAAQVEHWDHRSKAIPIRHAVTLNCIRDIFFYLSMWEWGLLIFVDGCLQLLLDNLEGTHKFESAEERLANLFLGI</sequence>
<comment type="caution">
    <text evidence="2">The sequence shown here is derived from an EMBL/GenBank/DDBJ whole genome shotgun (WGS) entry which is preliminary data.</text>
</comment>
<evidence type="ECO:0000313" key="2">
    <source>
        <dbReference type="EMBL" id="GIX71106.1"/>
    </source>
</evidence>
<evidence type="ECO:0000313" key="3">
    <source>
        <dbReference type="Proteomes" id="UP001054945"/>
    </source>
</evidence>